<dbReference type="GO" id="GO:0008168">
    <property type="term" value="F:methyltransferase activity"/>
    <property type="evidence" value="ECO:0007669"/>
    <property type="project" value="UniProtKB-KW"/>
</dbReference>
<feature type="region of interest" description="Disordered" evidence="1">
    <location>
        <begin position="100"/>
        <end position="128"/>
    </location>
</feature>
<gene>
    <name evidence="3" type="ORF">CEY00_Acc13294</name>
</gene>
<dbReference type="InParanoid" id="A0A2R6QVM1"/>
<dbReference type="OMA" id="FLYIAKV"/>
<sequence>MAEEEQDSKVNRPIAGLAKNPLPFVEVICKGSGKTRRFASGTEAGFAVSLINKKLDGGPLGLYIEAVKEGEEPVSFGPNSVLVDYGAGWKLQTVTESEGLRKREFNRPTASRSPPSTGFDGSNPMKGRVSQDSEPVISFSYIGKILLAFILIFIMGAVFTLALENLPRLILFINS</sequence>
<dbReference type="Gramene" id="PSS15801">
    <property type="protein sequence ID" value="PSS15801"/>
    <property type="gene ID" value="CEY00_Acc13294"/>
</dbReference>
<dbReference type="STRING" id="1590841.A0A2R6QVM1"/>
<protein>
    <submittedName>
        <fullName evidence="3">Serine hydroxymethyltransferase</fullName>
    </submittedName>
</protein>
<feature type="transmembrane region" description="Helical" evidence="2">
    <location>
        <begin position="141"/>
        <end position="163"/>
    </location>
</feature>
<dbReference type="OrthoDB" id="1932454at2759"/>
<name>A0A2R6QVM1_ACTCC</name>
<evidence type="ECO:0000313" key="3">
    <source>
        <dbReference type="EMBL" id="PSS15801.1"/>
    </source>
</evidence>
<keyword evidence="2" id="KW-0812">Transmembrane</keyword>
<keyword evidence="2" id="KW-1133">Transmembrane helix</keyword>
<comment type="caution">
    <text evidence="3">The sequence shown here is derived from an EMBL/GenBank/DDBJ whole genome shotgun (WGS) entry which is preliminary data.</text>
</comment>
<keyword evidence="4" id="KW-1185">Reference proteome</keyword>
<reference evidence="3 4" key="1">
    <citation type="submission" date="2017-07" db="EMBL/GenBank/DDBJ databases">
        <title>An improved, manually edited Actinidia chinensis var. chinensis (kiwifruit) genome highlights the challenges associated with draft genomes and gene prediction in plants.</title>
        <authorList>
            <person name="Pilkington S."/>
            <person name="Crowhurst R."/>
            <person name="Hilario E."/>
            <person name="Nardozza S."/>
            <person name="Fraser L."/>
            <person name="Peng Y."/>
            <person name="Gunaseelan K."/>
            <person name="Simpson R."/>
            <person name="Tahir J."/>
            <person name="Deroles S."/>
            <person name="Templeton K."/>
            <person name="Luo Z."/>
            <person name="Davy M."/>
            <person name="Cheng C."/>
            <person name="Mcneilage M."/>
            <person name="Scaglione D."/>
            <person name="Liu Y."/>
            <person name="Zhang Q."/>
            <person name="Datson P."/>
            <person name="De Silva N."/>
            <person name="Gardiner S."/>
            <person name="Bassett H."/>
            <person name="Chagne D."/>
            <person name="Mccallum J."/>
            <person name="Dzierzon H."/>
            <person name="Deng C."/>
            <person name="Wang Y.-Y."/>
            <person name="Barron N."/>
            <person name="Manako K."/>
            <person name="Bowen J."/>
            <person name="Foster T."/>
            <person name="Erridge Z."/>
            <person name="Tiffin H."/>
            <person name="Waite C."/>
            <person name="Davies K."/>
            <person name="Grierson E."/>
            <person name="Laing W."/>
            <person name="Kirk R."/>
            <person name="Chen X."/>
            <person name="Wood M."/>
            <person name="Montefiori M."/>
            <person name="Brummell D."/>
            <person name="Schwinn K."/>
            <person name="Catanach A."/>
            <person name="Fullerton C."/>
            <person name="Li D."/>
            <person name="Meiyalaghan S."/>
            <person name="Nieuwenhuizen N."/>
            <person name="Read N."/>
            <person name="Prakash R."/>
            <person name="Hunter D."/>
            <person name="Zhang H."/>
            <person name="Mckenzie M."/>
            <person name="Knabel M."/>
            <person name="Harris A."/>
            <person name="Allan A."/>
            <person name="Chen A."/>
            <person name="Janssen B."/>
            <person name="Plunkett B."/>
            <person name="Dwamena C."/>
            <person name="Voogd C."/>
            <person name="Leif D."/>
            <person name="Lafferty D."/>
            <person name="Souleyre E."/>
            <person name="Varkonyi-Gasic E."/>
            <person name="Gambi F."/>
            <person name="Hanley J."/>
            <person name="Yao J.-L."/>
            <person name="Cheung J."/>
            <person name="David K."/>
            <person name="Warren B."/>
            <person name="Marsh K."/>
            <person name="Snowden K."/>
            <person name="Lin-Wang K."/>
            <person name="Brian L."/>
            <person name="Martinez-Sanchez M."/>
            <person name="Wang M."/>
            <person name="Ileperuma N."/>
            <person name="Macnee N."/>
            <person name="Campin R."/>
            <person name="Mcatee P."/>
            <person name="Drummond R."/>
            <person name="Espley R."/>
            <person name="Ireland H."/>
            <person name="Wu R."/>
            <person name="Atkinson R."/>
            <person name="Karunairetnam S."/>
            <person name="Bulley S."/>
            <person name="Chunkath S."/>
            <person name="Hanley Z."/>
            <person name="Storey R."/>
            <person name="Thrimawithana A."/>
            <person name="Thomson S."/>
            <person name="David C."/>
            <person name="Testolin R."/>
        </authorList>
    </citation>
    <scope>NUCLEOTIDE SEQUENCE [LARGE SCALE GENOMIC DNA]</scope>
    <source>
        <strain evidence="4">cv. Red5</strain>
        <tissue evidence="3">Young leaf</tissue>
    </source>
</reference>
<reference evidence="4" key="2">
    <citation type="journal article" date="2018" name="BMC Genomics">
        <title>A manually annotated Actinidia chinensis var. chinensis (kiwifruit) genome highlights the challenges associated with draft genomes and gene prediction in plants.</title>
        <authorList>
            <person name="Pilkington S.M."/>
            <person name="Crowhurst R."/>
            <person name="Hilario E."/>
            <person name="Nardozza S."/>
            <person name="Fraser L."/>
            <person name="Peng Y."/>
            <person name="Gunaseelan K."/>
            <person name="Simpson R."/>
            <person name="Tahir J."/>
            <person name="Deroles S.C."/>
            <person name="Templeton K."/>
            <person name="Luo Z."/>
            <person name="Davy M."/>
            <person name="Cheng C."/>
            <person name="McNeilage M."/>
            <person name="Scaglione D."/>
            <person name="Liu Y."/>
            <person name="Zhang Q."/>
            <person name="Datson P."/>
            <person name="De Silva N."/>
            <person name="Gardiner S.E."/>
            <person name="Bassett H."/>
            <person name="Chagne D."/>
            <person name="McCallum J."/>
            <person name="Dzierzon H."/>
            <person name="Deng C."/>
            <person name="Wang Y.Y."/>
            <person name="Barron L."/>
            <person name="Manako K."/>
            <person name="Bowen J."/>
            <person name="Foster T.M."/>
            <person name="Erridge Z.A."/>
            <person name="Tiffin H."/>
            <person name="Waite C.N."/>
            <person name="Davies K.M."/>
            <person name="Grierson E.P."/>
            <person name="Laing W.A."/>
            <person name="Kirk R."/>
            <person name="Chen X."/>
            <person name="Wood M."/>
            <person name="Montefiori M."/>
            <person name="Brummell D.A."/>
            <person name="Schwinn K.E."/>
            <person name="Catanach A."/>
            <person name="Fullerton C."/>
            <person name="Li D."/>
            <person name="Meiyalaghan S."/>
            <person name="Nieuwenhuizen N."/>
            <person name="Read N."/>
            <person name="Prakash R."/>
            <person name="Hunter D."/>
            <person name="Zhang H."/>
            <person name="McKenzie M."/>
            <person name="Knabel M."/>
            <person name="Harris A."/>
            <person name="Allan A.C."/>
            <person name="Gleave A."/>
            <person name="Chen A."/>
            <person name="Janssen B.J."/>
            <person name="Plunkett B."/>
            <person name="Ampomah-Dwamena C."/>
            <person name="Voogd C."/>
            <person name="Leif D."/>
            <person name="Lafferty D."/>
            <person name="Souleyre E.J.F."/>
            <person name="Varkonyi-Gasic E."/>
            <person name="Gambi F."/>
            <person name="Hanley J."/>
            <person name="Yao J.L."/>
            <person name="Cheung J."/>
            <person name="David K.M."/>
            <person name="Warren B."/>
            <person name="Marsh K."/>
            <person name="Snowden K.C."/>
            <person name="Lin-Wang K."/>
            <person name="Brian L."/>
            <person name="Martinez-Sanchez M."/>
            <person name="Wang M."/>
            <person name="Ileperuma N."/>
            <person name="Macnee N."/>
            <person name="Campin R."/>
            <person name="McAtee P."/>
            <person name="Drummond R.S.M."/>
            <person name="Espley R.V."/>
            <person name="Ireland H.S."/>
            <person name="Wu R."/>
            <person name="Atkinson R.G."/>
            <person name="Karunairetnam S."/>
            <person name="Bulley S."/>
            <person name="Chunkath S."/>
            <person name="Hanley Z."/>
            <person name="Storey R."/>
            <person name="Thrimawithana A.H."/>
            <person name="Thomson S."/>
            <person name="David C."/>
            <person name="Testolin R."/>
            <person name="Huang H."/>
            <person name="Hellens R.P."/>
            <person name="Schaffer R.J."/>
        </authorList>
    </citation>
    <scope>NUCLEOTIDE SEQUENCE [LARGE SCALE GENOMIC DNA]</scope>
    <source>
        <strain evidence="4">cv. Red5</strain>
    </source>
</reference>
<keyword evidence="3" id="KW-0808">Transferase</keyword>
<dbReference type="PANTHER" id="PTHR36396:SF1">
    <property type="entry name" value="MALTASE-GLUCOAMYLASE, INTESTINAL PROTEIN"/>
    <property type="match status" value="1"/>
</dbReference>
<dbReference type="AlphaFoldDB" id="A0A2R6QVM1"/>
<organism evidence="3 4">
    <name type="scientific">Actinidia chinensis var. chinensis</name>
    <name type="common">Chinese soft-hair kiwi</name>
    <dbReference type="NCBI Taxonomy" id="1590841"/>
    <lineage>
        <taxon>Eukaryota</taxon>
        <taxon>Viridiplantae</taxon>
        <taxon>Streptophyta</taxon>
        <taxon>Embryophyta</taxon>
        <taxon>Tracheophyta</taxon>
        <taxon>Spermatophyta</taxon>
        <taxon>Magnoliopsida</taxon>
        <taxon>eudicotyledons</taxon>
        <taxon>Gunneridae</taxon>
        <taxon>Pentapetalae</taxon>
        <taxon>asterids</taxon>
        <taxon>Ericales</taxon>
        <taxon>Actinidiaceae</taxon>
        <taxon>Actinidia</taxon>
    </lineage>
</organism>
<dbReference type="GO" id="GO:0032259">
    <property type="term" value="P:methylation"/>
    <property type="evidence" value="ECO:0007669"/>
    <property type="project" value="UniProtKB-KW"/>
</dbReference>
<dbReference type="EMBL" id="NKQK01000012">
    <property type="protein sequence ID" value="PSS15801.1"/>
    <property type="molecule type" value="Genomic_DNA"/>
</dbReference>
<evidence type="ECO:0000313" key="4">
    <source>
        <dbReference type="Proteomes" id="UP000241394"/>
    </source>
</evidence>
<feature type="compositionally biased region" description="Polar residues" evidence="1">
    <location>
        <begin position="108"/>
        <end position="120"/>
    </location>
</feature>
<accession>A0A2R6QVM1</accession>
<dbReference type="PANTHER" id="PTHR36396">
    <property type="entry name" value="MALTASE-GLUCOAMYLASE, INTESTINAL PROTEIN"/>
    <property type="match status" value="1"/>
</dbReference>
<keyword evidence="2" id="KW-0472">Membrane</keyword>
<keyword evidence="3" id="KW-0489">Methyltransferase</keyword>
<proteinExistence type="predicted"/>
<dbReference type="FunCoup" id="A0A2R6QVM1">
    <property type="interactions" value="2113"/>
</dbReference>
<evidence type="ECO:0000256" key="2">
    <source>
        <dbReference type="SAM" id="Phobius"/>
    </source>
</evidence>
<dbReference type="Proteomes" id="UP000241394">
    <property type="component" value="Chromosome LG12"/>
</dbReference>
<evidence type="ECO:0000256" key="1">
    <source>
        <dbReference type="SAM" id="MobiDB-lite"/>
    </source>
</evidence>